<evidence type="ECO:0008006" key="3">
    <source>
        <dbReference type="Google" id="ProtNLM"/>
    </source>
</evidence>
<evidence type="ECO:0000313" key="1">
    <source>
        <dbReference type="EMBL" id="MFL0248091.1"/>
    </source>
</evidence>
<name>A0ABW8T688_9CLOT</name>
<dbReference type="RefSeq" id="WP_406770522.1">
    <property type="nucleotide sequence ID" value="NZ_JBJHZZ010000012.1"/>
</dbReference>
<dbReference type="Proteomes" id="UP001623591">
    <property type="component" value="Unassembled WGS sequence"/>
</dbReference>
<proteinExistence type="predicted"/>
<organism evidence="1 2">
    <name type="scientific">Candidatus Clostridium stratigraminis</name>
    <dbReference type="NCBI Taxonomy" id="3381661"/>
    <lineage>
        <taxon>Bacteria</taxon>
        <taxon>Bacillati</taxon>
        <taxon>Bacillota</taxon>
        <taxon>Clostridia</taxon>
        <taxon>Eubacteriales</taxon>
        <taxon>Clostridiaceae</taxon>
        <taxon>Clostridium</taxon>
    </lineage>
</organism>
<reference evidence="1 2" key="1">
    <citation type="submission" date="2024-11" db="EMBL/GenBank/DDBJ databases">
        <authorList>
            <person name="Heng Y.C."/>
            <person name="Lim A.C.H."/>
            <person name="Lee J.K.Y."/>
            <person name="Kittelmann S."/>
        </authorList>
    </citation>
    <scope>NUCLEOTIDE SEQUENCE [LARGE SCALE GENOMIC DNA]</scope>
    <source>
        <strain evidence="1 2">WILCCON 0185</strain>
    </source>
</reference>
<dbReference type="EMBL" id="JBJHZZ010000012">
    <property type="protein sequence ID" value="MFL0248091.1"/>
    <property type="molecule type" value="Genomic_DNA"/>
</dbReference>
<keyword evidence="2" id="KW-1185">Reference proteome</keyword>
<comment type="caution">
    <text evidence="1">The sequence shown here is derived from an EMBL/GenBank/DDBJ whole genome shotgun (WGS) entry which is preliminary data.</text>
</comment>
<sequence>MNVREMKELSSKLKLLQSAWAEKFPNRARGGRIAIVGFRYQFYSFLHNLVYEWLSYSTDERNSIEKFLTVMESLSDITAITKDGVIIATQSKITLRTSSLNDALEEFKTIHKTAKEECHLALGELKYRILCSKIEVNNINKAILNWKKKQQSLNNEYDFTDCIEVISESSPENRLLSLLSNHLKCQAPFKLVHKWIGLIINGIDSYETMELIGKLIWDDLLTLMQSSIEIKDNIYLWQDIDVPPDDISKGPVLIGQRPSVYHLRNGYFSPRSKLYGIIEDNLLSLIESLSYSTSDKIPIYWIGGRSGSGKSVALLHVLSTIHEKGYGSVIWVGHQTSLLSAAVKYALELDNTSGIQIIGVDDPYVVGVENNVAQHWEEVFTILHSYRQNGNYKSLPIFIACGPTEQAYLFKDDYCEYLEFYIKELPQESNEEQLSIKNWYKERTGNEPPNIDDTNTLMVQQFFQWDRHQSIMDFAKRLRDRLILGDQSKVIYGLVSRILSLNRLYIGYAISAVKNNLTIEQRELLEWLERDIHLGEREQHGMNGYWLLHSHLANALYLNWYENKPAAYSEHLKAAILDSITYGSSPNEKAAPLWAVSRVFRQTHRDDLLKRIDENTAKSILIDIYGVIISENTTIVISMLPVWVEIYSLKPELNLSPSPIDIAIEAIKPCYIGETGLRLLCHKIMQYYNTFDFETQQRIARVIIEFLRDTYHWNEWIHIIKNAIVVLKDNRLIPIVISYLSSNSNNTTAELLYISAKEWPNNKDIINITMESLKDAPCTYFWVEIVRECIKNSNQKLNNNIIVWLQRHKDNRHLCFALKEGISRFYNEIHDIVIYWSSLWNHIDVASFVLEPLLDYESDNQKVIEWCCNWLIAGNGDKSFMLEILLKNRVASEVVVEIAINWLNSVSHQNPSWNFVWQALENVNISETTSLDKELQWLKENKIDDIKWPFFWINLSNNNPYDSMLIDLGTKWLKQQDMSHPLWGKIFRKLIDISPGDIQLTGLVQNWLKQKDISYTAWPYIWQNFYRNDSSNLELKNLAIRWLKEINISHSAWLSVWSAIIRNNPDDIEIFNIGINWLRKFETNNEKWRSVWGKLFNISPDNDELLHFGENWLKSVNYNTTGWYHVWKKMYKNSFTVKDSILEIGKIWLTKVNQENEGWVDIWDSVYKSDLSNIRLFNMGINFLRSVSTENGTWSNMWLLLIKAKPEDENLFMIGFEWINKTNRMQHGAWRNIWVSLTKSKPSNSDLYKIGIRWVNLMDLTNPSWQYIWMRLFDLKNMNSKELNLGLEWLKLKINVLGAWPEVFLRVKKSETYNTNLRSLGREWLSQVPQNTNSWSKVWLEIIKLEPHDKKLLELGYIWLKKTNKCVQNWPIIWSILAPFYKNDTYLFELALDWTSEYTDEHPYWEKIYNILDETTSGK</sequence>
<evidence type="ECO:0000313" key="2">
    <source>
        <dbReference type="Proteomes" id="UP001623591"/>
    </source>
</evidence>
<gene>
    <name evidence="1" type="ORF">ACJDUG_14065</name>
</gene>
<protein>
    <recommendedName>
        <fullName evidence="3">ATP-binding protein</fullName>
    </recommendedName>
</protein>
<accession>A0ABW8T688</accession>